<reference evidence="1 2" key="1">
    <citation type="submission" date="2020-08" db="EMBL/GenBank/DDBJ databases">
        <title>Genomic Encyclopedia of Type Strains, Phase IV (KMG-IV): sequencing the most valuable type-strain genomes for metagenomic binning, comparative biology and taxonomic classification.</title>
        <authorList>
            <person name="Goeker M."/>
        </authorList>
    </citation>
    <scope>NUCLEOTIDE SEQUENCE [LARGE SCALE GENOMIC DNA]</scope>
    <source>
        <strain evidence="1 2">DSM 28760</strain>
    </source>
</reference>
<name>A0A7W5Z5H7_9HYPH</name>
<dbReference type="EMBL" id="JACICC010000004">
    <property type="protein sequence ID" value="MBB3810069.1"/>
    <property type="molecule type" value="Genomic_DNA"/>
</dbReference>
<dbReference type="RefSeq" id="WP_183752729.1">
    <property type="nucleotide sequence ID" value="NZ_JACICC010000004.1"/>
</dbReference>
<evidence type="ECO:0000313" key="1">
    <source>
        <dbReference type="EMBL" id="MBB3810069.1"/>
    </source>
</evidence>
<protein>
    <submittedName>
        <fullName evidence="1">Uncharacterized protein</fullName>
    </submittedName>
</protein>
<gene>
    <name evidence="1" type="ORF">FHS81_002157</name>
</gene>
<proteinExistence type="predicted"/>
<sequence>MRRDLPPLPAYAETVKVRKPTLGEDPLVIAARERAGRGAANRRIKALVAWYDCVRTQYAGGQCHAGK</sequence>
<evidence type="ECO:0000313" key="2">
    <source>
        <dbReference type="Proteomes" id="UP000537592"/>
    </source>
</evidence>
<comment type="caution">
    <text evidence="1">The sequence shown here is derived from an EMBL/GenBank/DDBJ whole genome shotgun (WGS) entry which is preliminary data.</text>
</comment>
<accession>A0A7W5Z5H7</accession>
<keyword evidence="2" id="KW-1185">Reference proteome</keyword>
<organism evidence="1 2">
    <name type="scientific">Pseudochelatococcus contaminans</name>
    <dbReference type="NCBI Taxonomy" id="1538103"/>
    <lineage>
        <taxon>Bacteria</taxon>
        <taxon>Pseudomonadati</taxon>
        <taxon>Pseudomonadota</taxon>
        <taxon>Alphaproteobacteria</taxon>
        <taxon>Hyphomicrobiales</taxon>
        <taxon>Chelatococcaceae</taxon>
        <taxon>Pseudochelatococcus</taxon>
    </lineage>
</organism>
<dbReference type="Proteomes" id="UP000537592">
    <property type="component" value="Unassembled WGS sequence"/>
</dbReference>
<dbReference type="AlphaFoldDB" id="A0A7W5Z5H7"/>